<dbReference type="Pfam" id="PF12739">
    <property type="entry name" value="TRAPPC-Trs85"/>
    <property type="match status" value="1"/>
</dbReference>
<evidence type="ECO:0000259" key="2">
    <source>
        <dbReference type="Pfam" id="PF24546"/>
    </source>
</evidence>
<feature type="compositionally biased region" description="Low complexity" evidence="1">
    <location>
        <begin position="66"/>
        <end position="81"/>
    </location>
</feature>
<feature type="compositionally biased region" description="Polar residues" evidence="1">
    <location>
        <begin position="39"/>
        <end position="53"/>
    </location>
</feature>
<evidence type="ECO:0000256" key="1">
    <source>
        <dbReference type="SAM" id="MobiDB-lite"/>
    </source>
</evidence>
<evidence type="ECO:0000313" key="4">
    <source>
        <dbReference type="Proteomes" id="UP000266841"/>
    </source>
</evidence>
<sequence length="1794" mass="198136">MESKEDEFPRANRRLPPLPPPPSVAASVLSSRPPPPNKLVSTASKSPMNSTGGSSTPLPPPPSLKLPPTLASKPASAKSPSVEGEANQKGLRLGTNAPVHSTNEQIPDLQSAPNSGSVLVNTNTKAATSFTATSGETFSDPNDAVVAGSAPNAPSSSWTTWAAESVQISAAGSLLEKAGQLAKTTVETGLTYAETKQVDTPRRQDGMKDIGMLRTPAPKAEYGKINNVQDFPRVPTKLETPAKKEVKDNFANLFSNAIVANDATDRAASAAAMEDSRAVEPVSDPPGHLKPLKQRAYANPSLSALAARQSQLTVLILPTANAQTIATKNKTTLSEMFRVYGNLRPTTKDSSLEPMLPPFRSAHRSIALNWDHIHLNFVSNDDFDTLPIDQEISEKALGIACQTWDEDRMTSSGLLSDDVELNDLEDYVISALNEEEIDDRLRRKDGLASMTSIPPSRYNTQEGYQVDESSSHHDVFPISPRAQLAISAESAFTLTSSPKAPWLHRFRYTLDASTNGLPHEMICSPSVVLLITSSSDDYINCLAELANVHHLPRPYHDGHYDPNGLRREFLVLHDVIHGPADFDEQRALQNMRNRFGAGCCNVLKVNSLTPQSVRIDDGYNSAGEDSAWERSSVLGNVFSGNKLKDDFRHVSNSKESDDARPIIRGVCLSPSDKRAIRRYSANMVATGLIPAIERRIAHLNSTVSNAKKGVKNVIKSFWRQSKPKDSPSTSEYDGLAQTQAAEVVASSSVRYKYDTIESQTRLLADTLFLMRDYDAALGVYRLVKDDYKHDKAHLHHASTQEMMALCMNQLNDPNDDSYGYDIQHSIETALYSYSRAGDEEKEGDASNNRSVRPTRAPYATRLATRFCLSVSSSRSICNEKHMEIADLLASASSHETPLGAAVLLEQSSSHYYQANMTRKYAFHMLMAGHMFRSANQPLHAFRCFAASLNVYHGERWNELRGHLRSALAAQLFGMDRFALSMQFYCQLIGSGGGRVSTRSQAKFLNHVISICTEHKDAAFAAVDRMHSDESPDQKDDGIGVVVNNFDQATRQVEIPNIGFPRVVDGSIRISVDNGRETLISLGRNEPIQTEASGSKKEGDESIWHDLMNCTTAELRVCDGMISTPTNSGTLASGLTKQPPLSDISTDSVITELDKEERDEEYRERRKVGSRAPVVRALSEPLVVSFRIQNPLGIEVELTEIQLMASLSSSKLELKHTNEYSITKSGGVPTSKTWNFHGSQEVFHCPDFMCQLPSDSNETSLAKANTTVDEQSNPFFVVSKTAVNLAPASADGSMTVSLRICPLVEGDLSILGVRFSLSGQLWMQHRFHVPGPLLQDTQENKSNRARGKSLELLSKIEPEMPSLNVSIAPDDISQETVLQGQTREWRMTLTNVGYSPASNIVLKTNSPWLNFKDSNESGNENSAISYCIGPSGTLMKVPCKGGVDKSLLQPGESVEIPFVMRTSGGGRQDFYMLFRYEREGDSIPPRHRWTRKLLSVPVYPSVTMSASLMSSYSTKGQHVLSVELMNYRSDRDSKLEIYLNKICIASRHFKVTQLAGQVDSGRRPLSASIEGQSSFKIGWQERVTLHYLVVPIQSNTDQVSFSNLTFLSEMSVPEMHESNDDKKVVEFMCREKAHESFISALHSHRIEKERLRAEQEQKGQPRHVAQIRRAKTSLSEQDLSDDHVSTPFKHLKVHPTSLSSLCPSDAASSINIICCWTAIVGGDGQDNITPGQHHLRDLIVRPRTNESRKGCPLVLTAEYDSRLFHGFESGPMVRWMAFIHWHQETLTPCFHRRRT</sequence>
<dbReference type="InterPro" id="IPR058540">
    <property type="entry name" value="Ig_TPPC8_3rd"/>
</dbReference>
<dbReference type="eggNOG" id="KOG1938">
    <property type="taxonomic scope" value="Eukaryota"/>
</dbReference>
<organism evidence="3 4">
    <name type="scientific">Thalassiosira oceanica</name>
    <name type="common">Marine diatom</name>
    <dbReference type="NCBI Taxonomy" id="159749"/>
    <lineage>
        <taxon>Eukaryota</taxon>
        <taxon>Sar</taxon>
        <taxon>Stramenopiles</taxon>
        <taxon>Ochrophyta</taxon>
        <taxon>Bacillariophyta</taxon>
        <taxon>Coscinodiscophyceae</taxon>
        <taxon>Thalassiosirophycidae</taxon>
        <taxon>Thalassiosirales</taxon>
        <taxon>Thalassiosiraceae</taxon>
        <taxon>Thalassiosira</taxon>
    </lineage>
</organism>
<accession>K0RBF0</accession>
<keyword evidence="4" id="KW-1185">Reference proteome</keyword>
<feature type="region of interest" description="Disordered" evidence="1">
    <location>
        <begin position="1"/>
        <end position="113"/>
    </location>
</feature>
<feature type="region of interest" description="Disordered" evidence="1">
    <location>
        <begin position="1650"/>
        <end position="1680"/>
    </location>
</feature>
<dbReference type="EMBL" id="AGNL01042367">
    <property type="protein sequence ID" value="EJK51023.1"/>
    <property type="molecule type" value="Genomic_DNA"/>
</dbReference>
<protein>
    <recommendedName>
        <fullName evidence="2">TPPC8 third Ig-like domain-containing protein</fullName>
    </recommendedName>
</protein>
<dbReference type="InterPro" id="IPR024420">
    <property type="entry name" value="TRAPP_III_complex_Trs85"/>
</dbReference>
<dbReference type="Proteomes" id="UP000266841">
    <property type="component" value="Unassembled WGS sequence"/>
</dbReference>
<evidence type="ECO:0000313" key="3">
    <source>
        <dbReference type="EMBL" id="EJK51023.1"/>
    </source>
</evidence>
<dbReference type="OrthoDB" id="437922at2759"/>
<dbReference type="GO" id="GO:1990072">
    <property type="term" value="C:TRAPPIII protein complex"/>
    <property type="evidence" value="ECO:0007669"/>
    <property type="project" value="TreeGrafter"/>
</dbReference>
<gene>
    <name evidence="3" type="ORF">THAOC_29847</name>
</gene>
<comment type="caution">
    <text evidence="3">The sequence shown here is derived from an EMBL/GenBank/DDBJ whole genome shotgun (WGS) entry which is preliminary data.</text>
</comment>
<dbReference type="PANTHER" id="PTHR12975">
    <property type="entry name" value="TRANSPORT PROTEIN TRAPP"/>
    <property type="match status" value="1"/>
</dbReference>
<feature type="domain" description="TPPC8 third Ig-like" evidence="2">
    <location>
        <begin position="1497"/>
        <end position="1734"/>
    </location>
</feature>
<reference evidence="3 4" key="1">
    <citation type="journal article" date="2012" name="Genome Biol.">
        <title>Genome and low-iron response of an oceanic diatom adapted to chronic iron limitation.</title>
        <authorList>
            <person name="Lommer M."/>
            <person name="Specht M."/>
            <person name="Roy A.S."/>
            <person name="Kraemer L."/>
            <person name="Andreson R."/>
            <person name="Gutowska M.A."/>
            <person name="Wolf J."/>
            <person name="Bergner S.V."/>
            <person name="Schilhabel M.B."/>
            <person name="Klostermeier U.C."/>
            <person name="Beiko R.G."/>
            <person name="Rosenstiel P."/>
            <person name="Hippler M."/>
            <person name="Laroche J."/>
        </authorList>
    </citation>
    <scope>NUCLEOTIDE SEQUENCE [LARGE SCALE GENOMIC DNA]</scope>
    <source>
        <strain evidence="3 4">CCMP1005</strain>
    </source>
</reference>
<name>K0RBF0_THAOC</name>
<proteinExistence type="predicted"/>
<dbReference type="PANTHER" id="PTHR12975:SF6">
    <property type="entry name" value="TRAFFICKING PROTEIN PARTICLE COMPLEX SUBUNIT 8"/>
    <property type="match status" value="1"/>
</dbReference>
<dbReference type="Pfam" id="PF24546">
    <property type="entry name" value="Ig_TPPC8_3rd"/>
    <property type="match status" value="1"/>
</dbReference>
<feature type="compositionally biased region" description="Basic and acidic residues" evidence="1">
    <location>
        <begin position="1"/>
        <end position="10"/>
    </location>
</feature>